<dbReference type="InterPro" id="IPR001555">
    <property type="entry name" value="GART_AS"/>
</dbReference>
<reference evidence="11 12" key="1">
    <citation type="submission" date="2017-09" db="EMBL/GenBank/DDBJ databases">
        <title>Bacterial strain isolated from the female urinary microbiota.</title>
        <authorList>
            <person name="Thomas-White K."/>
            <person name="Kumar N."/>
            <person name="Forster S."/>
            <person name="Putonti C."/>
            <person name="Lawley T."/>
            <person name="Wolfe A.J."/>
        </authorList>
    </citation>
    <scope>NUCLEOTIDE SEQUENCE [LARGE SCALE GENOMIC DNA]</scope>
    <source>
        <strain evidence="11 12">UMB0240</strain>
    </source>
</reference>
<dbReference type="InterPro" id="IPR044135">
    <property type="entry name" value="Met-tRNA-FMT_C"/>
</dbReference>
<dbReference type="PROSITE" id="PS00373">
    <property type="entry name" value="GART"/>
    <property type="match status" value="1"/>
</dbReference>
<dbReference type="FunFam" id="3.40.50.12230:FF:000001">
    <property type="entry name" value="Methionyl-tRNA formyltransferase"/>
    <property type="match status" value="1"/>
</dbReference>
<evidence type="ECO:0000313" key="12">
    <source>
        <dbReference type="Proteomes" id="UP000235701"/>
    </source>
</evidence>
<name>A0A2N6UFP1_9LACT</name>
<evidence type="ECO:0000256" key="4">
    <source>
        <dbReference type="ARBA" id="ARBA00016014"/>
    </source>
</evidence>
<gene>
    <name evidence="8" type="primary">fmt</name>
    <name evidence="11" type="ORF">CJ191_02050</name>
</gene>
<evidence type="ECO:0000256" key="8">
    <source>
        <dbReference type="HAMAP-Rule" id="MF_00182"/>
    </source>
</evidence>
<keyword evidence="12" id="KW-1185">Reference proteome</keyword>
<organism evidence="11 12">
    <name type="scientific">Aerococcus viridans</name>
    <dbReference type="NCBI Taxonomy" id="1377"/>
    <lineage>
        <taxon>Bacteria</taxon>
        <taxon>Bacillati</taxon>
        <taxon>Bacillota</taxon>
        <taxon>Bacilli</taxon>
        <taxon>Lactobacillales</taxon>
        <taxon>Aerococcaceae</taxon>
        <taxon>Aerococcus</taxon>
    </lineage>
</organism>
<keyword evidence="6 8" id="KW-0648">Protein biosynthesis</keyword>
<sequence>MKRIVFMGTPAFSVNILEALVEKKDEYGLVAVVTQPDRPVGRKRKLTPSPVKEAALKHHIPVYQPEKIGQDQEVKDLLADNIDLIVTAAFGQFLPTSILNAPKYGAVNVHASLLPKYRGGAPVHYAIWNGDKETGVTIMRMVKKMDAGDILTQVVVPIESDDTVATMFDKLSLAGTDLLIDTLPKLFAGEIEPQAQVEEEATFSPNITSQQEQIDWHQEARQIENQVRAFNAWPVAHTKVNGQRWKIWQVKALDEETSEAKPGTIIKIQKKPAQFWVATGKQTVLAIEQLQPAGKKQMDVASFINGGAGNLTVGDTFDQVEVADGE</sequence>
<dbReference type="SUPFAM" id="SSF53328">
    <property type="entry name" value="Formyltransferase"/>
    <property type="match status" value="1"/>
</dbReference>
<dbReference type="RefSeq" id="WP_102198837.1">
    <property type="nucleotide sequence ID" value="NZ_PNHQ01000003.1"/>
</dbReference>
<dbReference type="EMBL" id="PNHQ01000003">
    <property type="protein sequence ID" value="PMC80367.1"/>
    <property type="molecule type" value="Genomic_DNA"/>
</dbReference>
<evidence type="ECO:0000313" key="11">
    <source>
        <dbReference type="EMBL" id="PMC80367.1"/>
    </source>
</evidence>
<feature type="domain" description="Formyl transferase C-terminal" evidence="10">
    <location>
        <begin position="206"/>
        <end position="306"/>
    </location>
</feature>
<dbReference type="FunFam" id="3.40.50.170:FF:000004">
    <property type="entry name" value="Methionyl-tRNA formyltransferase"/>
    <property type="match status" value="1"/>
</dbReference>
<dbReference type="CDD" id="cd08704">
    <property type="entry name" value="Met_tRNA_FMT_C"/>
    <property type="match status" value="1"/>
</dbReference>
<dbReference type="Pfam" id="PF00551">
    <property type="entry name" value="Formyl_trans_N"/>
    <property type="match status" value="1"/>
</dbReference>
<evidence type="ECO:0000256" key="2">
    <source>
        <dbReference type="ARBA" id="ARBA00010699"/>
    </source>
</evidence>
<evidence type="ECO:0000256" key="6">
    <source>
        <dbReference type="ARBA" id="ARBA00022917"/>
    </source>
</evidence>
<dbReference type="InterPro" id="IPR036477">
    <property type="entry name" value="Formyl_transf_N_sf"/>
</dbReference>
<evidence type="ECO:0000256" key="7">
    <source>
        <dbReference type="ARBA" id="ARBA00048558"/>
    </source>
</evidence>
<dbReference type="Proteomes" id="UP000235701">
    <property type="component" value="Unassembled WGS sequence"/>
</dbReference>
<dbReference type="InterPro" id="IPR011034">
    <property type="entry name" value="Formyl_transferase-like_C_sf"/>
</dbReference>
<dbReference type="Gene3D" id="3.10.25.10">
    <property type="entry name" value="Formyl transferase, C-terminal domain"/>
    <property type="match status" value="1"/>
</dbReference>
<dbReference type="InterPro" id="IPR037022">
    <property type="entry name" value="Formyl_trans_C_sf"/>
</dbReference>
<dbReference type="HAMAP" id="MF_00182">
    <property type="entry name" value="Formyl_trans"/>
    <property type="match status" value="1"/>
</dbReference>
<dbReference type="OrthoDB" id="9802815at2"/>
<comment type="function">
    <text evidence="1 8">Attaches a formyl group to the free amino group of methionyl-tRNA(fMet). The formyl group appears to play a dual role in the initiator identity of N-formylmethionyl-tRNA by promoting its recognition by IF2 and preventing the misappropriation of this tRNA by the elongation apparatus.</text>
</comment>
<dbReference type="GO" id="GO:0004479">
    <property type="term" value="F:methionyl-tRNA formyltransferase activity"/>
    <property type="evidence" value="ECO:0007669"/>
    <property type="project" value="UniProtKB-UniRule"/>
</dbReference>
<dbReference type="GO" id="GO:0005829">
    <property type="term" value="C:cytosol"/>
    <property type="evidence" value="ECO:0007669"/>
    <property type="project" value="TreeGrafter"/>
</dbReference>
<dbReference type="NCBIfam" id="TIGR00460">
    <property type="entry name" value="fmt"/>
    <property type="match status" value="1"/>
</dbReference>
<dbReference type="InterPro" id="IPR041711">
    <property type="entry name" value="Met-tRNA-FMT_N"/>
</dbReference>
<dbReference type="CDD" id="cd08646">
    <property type="entry name" value="FMT_core_Met-tRNA-FMT_N"/>
    <property type="match status" value="1"/>
</dbReference>
<evidence type="ECO:0000256" key="1">
    <source>
        <dbReference type="ARBA" id="ARBA00002606"/>
    </source>
</evidence>
<evidence type="ECO:0000256" key="5">
    <source>
        <dbReference type="ARBA" id="ARBA00022679"/>
    </source>
</evidence>
<dbReference type="PANTHER" id="PTHR11138">
    <property type="entry name" value="METHIONYL-TRNA FORMYLTRANSFERASE"/>
    <property type="match status" value="1"/>
</dbReference>
<feature type="binding site" evidence="8">
    <location>
        <begin position="112"/>
        <end position="115"/>
    </location>
    <ligand>
        <name>(6S)-5,6,7,8-tetrahydrofolate</name>
        <dbReference type="ChEBI" id="CHEBI:57453"/>
    </ligand>
</feature>
<dbReference type="InterPro" id="IPR002376">
    <property type="entry name" value="Formyl_transf_N"/>
</dbReference>
<dbReference type="InterPro" id="IPR005793">
    <property type="entry name" value="Formyl_trans_C"/>
</dbReference>
<comment type="similarity">
    <text evidence="2 8">Belongs to the Fmt family.</text>
</comment>
<evidence type="ECO:0000259" key="10">
    <source>
        <dbReference type="Pfam" id="PF02911"/>
    </source>
</evidence>
<dbReference type="EC" id="2.1.2.9" evidence="3 8"/>
<dbReference type="InterPro" id="IPR005794">
    <property type="entry name" value="Fmt"/>
</dbReference>
<protein>
    <recommendedName>
        <fullName evidence="4 8">Methionyl-tRNA formyltransferase</fullName>
        <ecNumber evidence="3 8">2.1.2.9</ecNumber>
    </recommendedName>
</protein>
<dbReference type="PANTHER" id="PTHR11138:SF5">
    <property type="entry name" value="METHIONYL-TRNA FORMYLTRANSFERASE, MITOCHONDRIAL"/>
    <property type="match status" value="1"/>
</dbReference>
<dbReference type="AlphaFoldDB" id="A0A2N6UFP1"/>
<proteinExistence type="inferred from homology"/>
<comment type="catalytic activity">
    <reaction evidence="7 8">
        <text>L-methionyl-tRNA(fMet) + (6R)-10-formyltetrahydrofolate = N-formyl-L-methionyl-tRNA(fMet) + (6S)-5,6,7,8-tetrahydrofolate + H(+)</text>
        <dbReference type="Rhea" id="RHEA:24380"/>
        <dbReference type="Rhea" id="RHEA-COMP:9952"/>
        <dbReference type="Rhea" id="RHEA-COMP:9953"/>
        <dbReference type="ChEBI" id="CHEBI:15378"/>
        <dbReference type="ChEBI" id="CHEBI:57453"/>
        <dbReference type="ChEBI" id="CHEBI:78530"/>
        <dbReference type="ChEBI" id="CHEBI:78844"/>
        <dbReference type="ChEBI" id="CHEBI:195366"/>
        <dbReference type="EC" id="2.1.2.9"/>
    </reaction>
</comment>
<accession>A0A2N6UFP1</accession>
<dbReference type="Gene3D" id="3.40.50.170">
    <property type="entry name" value="Formyl transferase, N-terminal domain"/>
    <property type="match status" value="1"/>
</dbReference>
<dbReference type="SUPFAM" id="SSF50486">
    <property type="entry name" value="FMT C-terminal domain-like"/>
    <property type="match status" value="1"/>
</dbReference>
<evidence type="ECO:0000259" key="9">
    <source>
        <dbReference type="Pfam" id="PF00551"/>
    </source>
</evidence>
<comment type="caution">
    <text evidence="11">The sequence shown here is derived from an EMBL/GenBank/DDBJ whole genome shotgun (WGS) entry which is preliminary data.</text>
</comment>
<evidence type="ECO:0000256" key="3">
    <source>
        <dbReference type="ARBA" id="ARBA00012261"/>
    </source>
</evidence>
<keyword evidence="5 8" id="KW-0808">Transferase</keyword>
<dbReference type="Pfam" id="PF02911">
    <property type="entry name" value="Formyl_trans_C"/>
    <property type="match status" value="1"/>
</dbReference>
<feature type="domain" description="Formyl transferase N-terminal" evidence="9">
    <location>
        <begin position="2"/>
        <end position="182"/>
    </location>
</feature>